<dbReference type="InterPro" id="IPR035969">
    <property type="entry name" value="Rab-GAP_TBC_sf"/>
</dbReference>
<dbReference type="PANTHER" id="PTHR22957:SF268">
    <property type="entry name" value="ANKYRIN REPEAT-CONTAINING PROTEIN"/>
    <property type="match status" value="1"/>
</dbReference>
<dbReference type="GO" id="GO:0005096">
    <property type="term" value="F:GTPase activator activity"/>
    <property type="evidence" value="ECO:0007669"/>
    <property type="project" value="TreeGrafter"/>
</dbReference>
<dbReference type="Pfam" id="PF00566">
    <property type="entry name" value="RabGAP-TBC"/>
    <property type="match status" value="2"/>
</dbReference>
<dbReference type="PANTHER" id="PTHR22957">
    <property type="entry name" value="TBC1 DOMAIN FAMILY MEMBER GTPASE-ACTIVATING PROTEIN"/>
    <property type="match status" value="1"/>
</dbReference>
<dbReference type="SUPFAM" id="SSF47923">
    <property type="entry name" value="Ypt/Rab-GAP domain of gyp1p"/>
    <property type="match status" value="2"/>
</dbReference>
<gene>
    <name evidence="2" type="ORF">SYNPS1DRAFT_12616</name>
</gene>
<proteinExistence type="predicted"/>
<reference evidence="3" key="1">
    <citation type="journal article" date="2018" name="Nat. Microbiol.">
        <title>Leveraging single-cell genomics to expand the fungal tree of life.</title>
        <authorList>
            <person name="Ahrendt S.R."/>
            <person name="Quandt C.A."/>
            <person name="Ciobanu D."/>
            <person name="Clum A."/>
            <person name="Salamov A."/>
            <person name="Andreopoulos B."/>
            <person name="Cheng J.F."/>
            <person name="Woyke T."/>
            <person name="Pelin A."/>
            <person name="Henrissat B."/>
            <person name="Reynolds N.K."/>
            <person name="Benny G.L."/>
            <person name="Smith M.E."/>
            <person name="James T.Y."/>
            <person name="Grigoriev I.V."/>
        </authorList>
    </citation>
    <scope>NUCLEOTIDE SEQUENCE [LARGE SCALE GENOMIC DNA]</scope>
    <source>
        <strain evidence="3">Benny S71-1</strain>
    </source>
</reference>
<keyword evidence="3" id="KW-1185">Reference proteome</keyword>
<dbReference type="OrthoDB" id="27140at2759"/>
<name>A0A4P9Z6J6_9FUNG</name>
<accession>A0A4P9Z6J6</accession>
<organism evidence="2 3">
    <name type="scientific">Syncephalis pseudoplumigaleata</name>
    <dbReference type="NCBI Taxonomy" id="1712513"/>
    <lineage>
        <taxon>Eukaryota</taxon>
        <taxon>Fungi</taxon>
        <taxon>Fungi incertae sedis</taxon>
        <taxon>Zoopagomycota</taxon>
        <taxon>Zoopagomycotina</taxon>
        <taxon>Zoopagomycetes</taxon>
        <taxon>Zoopagales</taxon>
        <taxon>Piptocephalidaceae</taxon>
        <taxon>Syncephalis</taxon>
    </lineage>
</organism>
<dbReference type="Proteomes" id="UP000278143">
    <property type="component" value="Unassembled WGS sequence"/>
</dbReference>
<dbReference type="Gene3D" id="1.10.10.750">
    <property type="entry name" value="Ypt/Rab-GAP domain of gyp1p, domain 1"/>
    <property type="match status" value="1"/>
</dbReference>
<feature type="domain" description="Rab-GAP TBC" evidence="1">
    <location>
        <begin position="32"/>
        <end position="262"/>
    </location>
</feature>
<dbReference type="Gene3D" id="1.10.472.80">
    <property type="entry name" value="Ypt/Rab-GAP domain of gyp1p, domain 3"/>
    <property type="match status" value="1"/>
</dbReference>
<dbReference type="AlphaFoldDB" id="A0A4P9Z6J6"/>
<dbReference type="PROSITE" id="PS50086">
    <property type="entry name" value="TBC_RABGAP"/>
    <property type="match status" value="1"/>
</dbReference>
<evidence type="ECO:0000313" key="2">
    <source>
        <dbReference type="EMBL" id="RKP27471.1"/>
    </source>
</evidence>
<protein>
    <submittedName>
        <fullName evidence="2">Rab-GTPase-TBC domain-containing protein</fullName>
    </submittedName>
</protein>
<evidence type="ECO:0000259" key="1">
    <source>
        <dbReference type="PROSITE" id="PS50086"/>
    </source>
</evidence>
<dbReference type="SMART" id="SM00164">
    <property type="entry name" value="TBC"/>
    <property type="match status" value="1"/>
</dbReference>
<dbReference type="InterPro" id="IPR000195">
    <property type="entry name" value="Rab-GAP-TBC_dom"/>
</dbReference>
<dbReference type="EMBL" id="KZ989200">
    <property type="protein sequence ID" value="RKP27471.1"/>
    <property type="molecule type" value="Genomic_DNA"/>
</dbReference>
<evidence type="ECO:0000313" key="3">
    <source>
        <dbReference type="Proteomes" id="UP000278143"/>
    </source>
</evidence>
<sequence length="262" mass="30394">MANNNDVEEFEDIMSAEVLVDMEKLRDMARSGVPNAVRGVVWRYLLGVESADRSREQSDSRRHIEEYEQLDKENLEISKRVRGDVQRYQRRLAAQLASFAQQHDLAAVVERILAAYINGNKHVEYSPALVSLCMPFVFVCQAESDMYHCFSRLMGMLEEVDVNEWATSWLQYLLSKELPLPCLLRLWDMYFSLDGNLENHVYVSDAALLALLRHYKDALEELEQSEIRTLLLRMPMLDIDEVIHQALNIRSEILQRQVSDAL</sequence>